<dbReference type="AlphaFoldDB" id="A0A9N7TSX1"/>
<evidence type="ECO:0000313" key="2">
    <source>
        <dbReference type="EMBL" id="CAB1418565.1"/>
    </source>
</evidence>
<organism evidence="2 3">
    <name type="scientific">Pleuronectes platessa</name>
    <name type="common">European plaice</name>
    <dbReference type="NCBI Taxonomy" id="8262"/>
    <lineage>
        <taxon>Eukaryota</taxon>
        <taxon>Metazoa</taxon>
        <taxon>Chordata</taxon>
        <taxon>Craniata</taxon>
        <taxon>Vertebrata</taxon>
        <taxon>Euteleostomi</taxon>
        <taxon>Actinopterygii</taxon>
        <taxon>Neopterygii</taxon>
        <taxon>Teleostei</taxon>
        <taxon>Neoteleostei</taxon>
        <taxon>Acanthomorphata</taxon>
        <taxon>Carangaria</taxon>
        <taxon>Pleuronectiformes</taxon>
        <taxon>Pleuronectoidei</taxon>
        <taxon>Pleuronectidae</taxon>
        <taxon>Pleuronectes</taxon>
    </lineage>
</organism>
<dbReference type="Proteomes" id="UP001153269">
    <property type="component" value="Unassembled WGS sequence"/>
</dbReference>
<sequence length="131" mass="13928">MGLGHGNKQTFPSPAHLPPARCCAPTLDSRRNPVRTQPGVTRSRAGSRAVCGRLWVRGGAPAGGCCFLRAPANRNWSVHLPGKSQPAELDKQPQVRLRANSATNFCSSRLDDPSAPGKQRHLSAAELAAVD</sequence>
<accession>A0A9N7TSX1</accession>
<reference evidence="2" key="1">
    <citation type="submission" date="2020-03" db="EMBL/GenBank/DDBJ databases">
        <authorList>
            <person name="Weist P."/>
        </authorList>
    </citation>
    <scope>NUCLEOTIDE SEQUENCE</scope>
</reference>
<comment type="caution">
    <text evidence="2">The sequence shown here is derived from an EMBL/GenBank/DDBJ whole genome shotgun (WGS) entry which is preliminary data.</text>
</comment>
<evidence type="ECO:0000313" key="3">
    <source>
        <dbReference type="Proteomes" id="UP001153269"/>
    </source>
</evidence>
<feature type="region of interest" description="Disordered" evidence="1">
    <location>
        <begin position="1"/>
        <end position="46"/>
    </location>
</feature>
<proteinExistence type="predicted"/>
<dbReference type="EMBL" id="CADEAL010000333">
    <property type="protein sequence ID" value="CAB1418565.1"/>
    <property type="molecule type" value="Genomic_DNA"/>
</dbReference>
<evidence type="ECO:0000256" key="1">
    <source>
        <dbReference type="SAM" id="MobiDB-lite"/>
    </source>
</evidence>
<feature type="region of interest" description="Disordered" evidence="1">
    <location>
        <begin position="106"/>
        <end position="131"/>
    </location>
</feature>
<gene>
    <name evidence="2" type="ORF">PLEPLA_LOCUS6391</name>
</gene>
<protein>
    <submittedName>
        <fullName evidence="2">Uncharacterized protein</fullName>
    </submittedName>
</protein>
<keyword evidence="3" id="KW-1185">Reference proteome</keyword>
<name>A0A9N7TSX1_PLEPL</name>